<feature type="region of interest" description="Disordered" evidence="1">
    <location>
        <begin position="126"/>
        <end position="145"/>
    </location>
</feature>
<dbReference type="Proteomes" id="UP000766486">
    <property type="component" value="Unassembled WGS sequence"/>
</dbReference>
<dbReference type="PANTHER" id="PTHR38166">
    <property type="entry name" value="C2H2-TYPE DOMAIN-CONTAINING PROTEIN-RELATED"/>
    <property type="match status" value="1"/>
</dbReference>
<organism evidence="2 3">
    <name type="scientific">Bionectria ochroleuca</name>
    <name type="common">Gliocladium roseum</name>
    <dbReference type="NCBI Taxonomy" id="29856"/>
    <lineage>
        <taxon>Eukaryota</taxon>
        <taxon>Fungi</taxon>
        <taxon>Dikarya</taxon>
        <taxon>Ascomycota</taxon>
        <taxon>Pezizomycotina</taxon>
        <taxon>Sordariomycetes</taxon>
        <taxon>Hypocreomycetidae</taxon>
        <taxon>Hypocreales</taxon>
        <taxon>Bionectriaceae</taxon>
        <taxon>Clonostachys</taxon>
    </lineage>
</organism>
<dbReference type="EMBL" id="CABFNS010000901">
    <property type="protein sequence ID" value="VUC35056.1"/>
    <property type="molecule type" value="Genomic_DNA"/>
</dbReference>
<dbReference type="PANTHER" id="PTHR38166:SF1">
    <property type="entry name" value="C2H2-TYPE DOMAIN-CONTAINING PROTEIN"/>
    <property type="match status" value="1"/>
</dbReference>
<name>A0ABY6UW81_BIOOC</name>
<sequence length="387" mass="43819">KSIARISRYPKLRYQPKVNGNRMFNLFKFLSIAPDPSLQEPAGESKLDSLYHRPSRFDLGTDGNMPSRGALPACCERGKIPSDAYSPDTRHLVCFASNDAAAAVSRSRSPSSSSDDNHDRAIDSLHGARESTSPPTPECDGSPQTMNTFQFLRKHPRFSASTFIDLVECNEPARNRLRIRVRKFPRSAMIENEDREEKTVILPRSGGFCHLACPFYMTNAAKYKSSLLDASLQSVQDVIKHVVQHHKAPPYCSICTRQFQSTGVRDQHILARTCTVPNSGKVDSINEQQRFRRPKRDAVRVGERRHWSRIWETLFASTPSPKQSYLCQVKDGAMTMMNSYWANAGMIMSNEQLNDNCRLGDSYNEGTRTKMQDIFSGVQYRQPILKM</sequence>
<comment type="caution">
    <text evidence="2">The sequence shown here is derived from an EMBL/GenBank/DDBJ whole genome shotgun (WGS) entry which is preliminary data.</text>
</comment>
<keyword evidence="3" id="KW-1185">Reference proteome</keyword>
<protein>
    <recommendedName>
        <fullName evidence="4">C2H2-type domain-containing protein</fullName>
    </recommendedName>
</protein>
<evidence type="ECO:0000313" key="3">
    <source>
        <dbReference type="Proteomes" id="UP000766486"/>
    </source>
</evidence>
<gene>
    <name evidence="2" type="ORF">CLO192961_LOCUS401159</name>
</gene>
<proteinExistence type="predicted"/>
<accession>A0ABY6UW81</accession>
<evidence type="ECO:0000313" key="2">
    <source>
        <dbReference type="EMBL" id="VUC35056.1"/>
    </source>
</evidence>
<reference evidence="2 3" key="1">
    <citation type="submission" date="2019-06" db="EMBL/GenBank/DDBJ databases">
        <authorList>
            <person name="Broberg M."/>
        </authorList>
    </citation>
    <scope>NUCLEOTIDE SEQUENCE [LARGE SCALE GENOMIC DNA]</scope>
</reference>
<evidence type="ECO:0008006" key="4">
    <source>
        <dbReference type="Google" id="ProtNLM"/>
    </source>
</evidence>
<feature type="non-terminal residue" evidence="2">
    <location>
        <position position="1"/>
    </location>
</feature>
<evidence type="ECO:0000256" key="1">
    <source>
        <dbReference type="SAM" id="MobiDB-lite"/>
    </source>
</evidence>